<dbReference type="RefSeq" id="XP_019051639.1">
    <property type="nucleotide sequence ID" value="XM_019196094.1"/>
</dbReference>
<dbReference type="OrthoDB" id="1936256at2759"/>
<evidence type="ECO:0000313" key="3">
    <source>
        <dbReference type="RefSeq" id="XP_019051639.1"/>
    </source>
</evidence>
<dbReference type="GeneID" id="109113864"/>
<dbReference type="OMA" id="TAKMASW"/>
<feature type="region of interest" description="Disordered" evidence="1">
    <location>
        <begin position="55"/>
        <end position="185"/>
    </location>
</feature>
<dbReference type="eggNOG" id="ENOG502S0M9">
    <property type="taxonomic scope" value="Eukaryota"/>
</dbReference>
<reference evidence="3" key="1">
    <citation type="submission" date="2025-08" db="UniProtKB">
        <authorList>
            <consortium name="RefSeq"/>
        </authorList>
    </citation>
    <scope>IDENTIFICATION</scope>
</reference>
<protein>
    <submittedName>
        <fullName evidence="3">Uncharacterized protein LOC109113864</fullName>
    </submittedName>
</protein>
<organism evidence="2 3">
    <name type="scientific">Nelumbo nucifera</name>
    <name type="common">Sacred lotus</name>
    <dbReference type="NCBI Taxonomy" id="4432"/>
    <lineage>
        <taxon>Eukaryota</taxon>
        <taxon>Viridiplantae</taxon>
        <taxon>Streptophyta</taxon>
        <taxon>Embryophyta</taxon>
        <taxon>Tracheophyta</taxon>
        <taxon>Spermatophyta</taxon>
        <taxon>Magnoliopsida</taxon>
        <taxon>Proteales</taxon>
        <taxon>Nelumbonaceae</taxon>
        <taxon>Nelumbo</taxon>
    </lineage>
</organism>
<accession>A0A1U8PYK0</accession>
<dbReference type="Proteomes" id="UP000189703">
    <property type="component" value="Unplaced"/>
</dbReference>
<dbReference type="KEGG" id="nnu:109113864"/>
<evidence type="ECO:0000256" key="1">
    <source>
        <dbReference type="SAM" id="MobiDB-lite"/>
    </source>
</evidence>
<proteinExistence type="predicted"/>
<feature type="compositionally biased region" description="Low complexity" evidence="1">
    <location>
        <begin position="163"/>
        <end position="179"/>
    </location>
</feature>
<sequence length="275" mass="30761">MADFSFLSDSDESAVENIISQAKDLVVLEQVSAINCSGISDSVLPTELETRFRKLKSFPGAKPKLKTQNPSSNPEKRHSPPSSNRCKREPTSPSDEKSDHNLQSQSPPHDSSKFDAGKELKSSSEDQKFPSPLPGQEDVIATPVKSKDRKDSNPRLRTTGYVSSPSSSSDSSLEASSPPRQTCCFWYSPKRVPRKKGKENRVTGLSIDTPEWEKNDQDLTKSSLKHQRRKLKKALGEEEEINREVEKVLRWAKQASARMEVSTVEDLLSDDEIFK</sequence>
<keyword evidence="2" id="KW-1185">Reference proteome</keyword>
<evidence type="ECO:0000313" key="2">
    <source>
        <dbReference type="Proteomes" id="UP000189703"/>
    </source>
</evidence>
<dbReference type="FunCoup" id="A0A1U8PYK0">
    <property type="interactions" value="159"/>
</dbReference>
<dbReference type="PANTHER" id="PTHR35692:SF1">
    <property type="entry name" value="F26F24.11"/>
    <property type="match status" value="1"/>
</dbReference>
<feature type="compositionally biased region" description="Basic and acidic residues" evidence="1">
    <location>
        <begin position="110"/>
        <end position="128"/>
    </location>
</feature>
<name>A0A1U8PYK0_NELNU</name>
<feature type="compositionally biased region" description="Basic and acidic residues" evidence="1">
    <location>
        <begin position="145"/>
        <end position="154"/>
    </location>
</feature>
<dbReference type="AlphaFoldDB" id="A0A1U8PYK0"/>
<gene>
    <name evidence="3" type="primary">LOC109113864</name>
</gene>
<dbReference type="PANTHER" id="PTHR35692">
    <property type="entry name" value="F26F24.11"/>
    <property type="match status" value="1"/>
</dbReference>
<feature type="compositionally biased region" description="Basic and acidic residues" evidence="1">
    <location>
        <begin position="86"/>
        <end position="100"/>
    </location>
</feature>